<evidence type="ECO:0008006" key="6">
    <source>
        <dbReference type="Google" id="ProtNLM"/>
    </source>
</evidence>
<dbReference type="GO" id="GO:0005737">
    <property type="term" value="C:cytoplasm"/>
    <property type="evidence" value="ECO:0007669"/>
    <property type="project" value="TreeGrafter"/>
</dbReference>
<evidence type="ECO:0000313" key="4">
    <source>
        <dbReference type="EMBL" id="KAJ8487639.1"/>
    </source>
</evidence>
<comment type="similarity">
    <text evidence="1">Belongs to the short-chain dehydrogenases/reductases (SDR) family.</text>
</comment>
<accession>A0AAD7TWK4</accession>
<keyword evidence="2" id="KW-0521">NADP</keyword>
<dbReference type="CDD" id="cd05325">
    <property type="entry name" value="carb_red_sniffer_like_SDR_c"/>
    <property type="match status" value="1"/>
</dbReference>
<evidence type="ECO:0000256" key="3">
    <source>
        <dbReference type="ARBA" id="ARBA00023002"/>
    </source>
</evidence>
<reference evidence="4" key="1">
    <citation type="submission" date="2022-11" db="EMBL/GenBank/DDBJ databases">
        <title>Genome Sequence of Cubamyces cubensis.</title>
        <authorList>
            <person name="Buettner E."/>
        </authorList>
    </citation>
    <scope>NUCLEOTIDE SEQUENCE</scope>
    <source>
        <strain evidence="4">MPL-01</strain>
    </source>
</reference>
<sequence length="236" mass="25459">MSKHIWLITGSNRGIGLETAKQLLDSPENVVLATCRKPSQATALAQLAESAPGRLHVIELDTNDDASVRQSVEQASSIVGDSGIDYLINNAAINEGMGTVSSTMDLDILTREFRVNVLGPARVYQAYLPLVAKSQKKTVVNMSSRLGSIGNNCGTLYTTYSITKTALNMLTYKEHAERPDLVFIAMDPGHLKTELGGPTAVLEVSVGVKGVLNVIGRLQAEDSGKFFSFRGEVHPW</sequence>
<evidence type="ECO:0000313" key="5">
    <source>
        <dbReference type="Proteomes" id="UP001215151"/>
    </source>
</evidence>
<evidence type="ECO:0000256" key="2">
    <source>
        <dbReference type="ARBA" id="ARBA00022857"/>
    </source>
</evidence>
<gene>
    <name evidence="4" type="ORF">ONZ51_g4032</name>
</gene>
<dbReference type="PANTHER" id="PTHR43544:SF7">
    <property type="entry name" value="NADB-LER2"/>
    <property type="match status" value="1"/>
</dbReference>
<dbReference type="AlphaFoldDB" id="A0AAD7TWK4"/>
<protein>
    <recommendedName>
        <fullName evidence="6">NAD(P)-binding protein</fullName>
    </recommendedName>
</protein>
<dbReference type="InterPro" id="IPR002347">
    <property type="entry name" value="SDR_fam"/>
</dbReference>
<proteinExistence type="inferred from homology"/>
<dbReference type="Pfam" id="PF00106">
    <property type="entry name" value="adh_short"/>
    <property type="match status" value="1"/>
</dbReference>
<keyword evidence="3" id="KW-0560">Oxidoreductase</keyword>
<name>A0AAD7TWK4_9APHY</name>
<dbReference type="InterPro" id="IPR036291">
    <property type="entry name" value="NAD(P)-bd_dom_sf"/>
</dbReference>
<dbReference type="Proteomes" id="UP001215151">
    <property type="component" value="Unassembled WGS sequence"/>
</dbReference>
<dbReference type="GO" id="GO:0016491">
    <property type="term" value="F:oxidoreductase activity"/>
    <property type="evidence" value="ECO:0007669"/>
    <property type="project" value="UniProtKB-KW"/>
</dbReference>
<dbReference type="PRINTS" id="PR00081">
    <property type="entry name" value="GDHRDH"/>
</dbReference>
<dbReference type="InterPro" id="IPR051468">
    <property type="entry name" value="Fungal_SecMetab_SDRs"/>
</dbReference>
<keyword evidence="5" id="KW-1185">Reference proteome</keyword>
<organism evidence="4 5">
    <name type="scientific">Trametes cubensis</name>
    <dbReference type="NCBI Taxonomy" id="1111947"/>
    <lineage>
        <taxon>Eukaryota</taxon>
        <taxon>Fungi</taxon>
        <taxon>Dikarya</taxon>
        <taxon>Basidiomycota</taxon>
        <taxon>Agaricomycotina</taxon>
        <taxon>Agaricomycetes</taxon>
        <taxon>Polyporales</taxon>
        <taxon>Polyporaceae</taxon>
        <taxon>Trametes</taxon>
    </lineage>
</organism>
<comment type="caution">
    <text evidence="4">The sequence shown here is derived from an EMBL/GenBank/DDBJ whole genome shotgun (WGS) entry which is preliminary data.</text>
</comment>
<dbReference type="Gene3D" id="3.40.50.720">
    <property type="entry name" value="NAD(P)-binding Rossmann-like Domain"/>
    <property type="match status" value="1"/>
</dbReference>
<dbReference type="SUPFAM" id="SSF51735">
    <property type="entry name" value="NAD(P)-binding Rossmann-fold domains"/>
    <property type="match status" value="1"/>
</dbReference>
<evidence type="ECO:0000256" key="1">
    <source>
        <dbReference type="ARBA" id="ARBA00006484"/>
    </source>
</evidence>
<dbReference type="PANTHER" id="PTHR43544">
    <property type="entry name" value="SHORT-CHAIN DEHYDROGENASE/REDUCTASE"/>
    <property type="match status" value="1"/>
</dbReference>
<dbReference type="EMBL" id="JAPEVG010000075">
    <property type="protein sequence ID" value="KAJ8487639.1"/>
    <property type="molecule type" value="Genomic_DNA"/>
</dbReference>